<proteinExistence type="predicted"/>
<dbReference type="SMART" id="SM00271">
    <property type="entry name" value="DnaJ"/>
    <property type="match status" value="1"/>
</dbReference>
<organism evidence="3">
    <name type="scientific">Ostreococcus tauri</name>
    <name type="common">Marine green alga</name>
    <dbReference type="NCBI Taxonomy" id="70448"/>
    <lineage>
        <taxon>Eukaryota</taxon>
        <taxon>Viridiplantae</taxon>
        <taxon>Chlorophyta</taxon>
        <taxon>Mamiellophyceae</taxon>
        <taxon>Mamiellales</taxon>
        <taxon>Bathycoccaceae</taxon>
        <taxon>Ostreococcus</taxon>
    </lineage>
</organism>
<dbReference type="Proteomes" id="UP000195557">
    <property type="component" value="Unassembled WGS sequence"/>
</dbReference>
<feature type="region of interest" description="Disordered" evidence="1">
    <location>
        <begin position="1"/>
        <end position="58"/>
    </location>
</feature>
<name>A0A1Y5HXZ0_OSTTA</name>
<dbReference type="SUPFAM" id="SSF46565">
    <property type="entry name" value="Chaperone J-domain"/>
    <property type="match status" value="1"/>
</dbReference>
<dbReference type="PROSITE" id="PS50076">
    <property type="entry name" value="DNAJ_2"/>
    <property type="match status" value="1"/>
</dbReference>
<sequence length="365" mass="39756">MHGRSLVRPSVTTSSPCLRHGQSSRRSVVAHGKKKSKQNSEGGGAAVGEKSVKKVDPKMAKAARDKARKAFATKMRALVSDQGRAYEKIVDQMGRENSREYVLSVRHAPSANKDVVGNDAVGVLSDWLPVCEVVVADRKAYEAQMYFKKQGMAVPETEQMSLESAQIEGVPAVRMMLPKYEEHVAAMAFVMAGAKELNMSEIEYGLEDWGSFECAVDSLAAQVNQSGKFEAAAKLLGVCADDEPSEIKKVYRRLIAEAHPDRNPDATQERFNAIKDAYELLCGRGDTAGTTYEGLGDHRRDFVALDKSHFGVTTADKGQTDPASIAFAMRTLTIYDRVGTVFTTRNLKLAQKTAAKAASECAVNV</sequence>
<dbReference type="EMBL" id="KZ155839">
    <property type="protein sequence ID" value="OUS42128.1"/>
    <property type="molecule type" value="Genomic_DNA"/>
</dbReference>
<dbReference type="Gene3D" id="1.10.287.110">
    <property type="entry name" value="DnaJ domain"/>
    <property type="match status" value="1"/>
</dbReference>
<evidence type="ECO:0000313" key="3">
    <source>
        <dbReference type="EMBL" id="OUS42128.1"/>
    </source>
</evidence>
<evidence type="ECO:0000256" key="1">
    <source>
        <dbReference type="SAM" id="MobiDB-lite"/>
    </source>
</evidence>
<protein>
    <submittedName>
        <fullName evidence="3">DnaJ-class molecular chaperone with C-terminal Zn finger domain</fullName>
    </submittedName>
</protein>
<dbReference type="InterPro" id="IPR036869">
    <property type="entry name" value="J_dom_sf"/>
</dbReference>
<dbReference type="InterPro" id="IPR001623">
    <property type="entry name" value="DnaJ_domain"/>
</dbReference>
<dbReference type="CDD" id="cd06257">
    <property type="entry name" value="DnaJ"/>
    <property type="match status" value="1"/>
</dbReference>
<gene>
    <name evidence="3" type="ORF">BE221DRAFT_3277</name>
</gene>
<dbReference type="Pfam" id="PF00226">
    <property type="entry name" value="DnaJ"/>
    <property type="match status" value="1"/>
</dbReference>
<dbReference type="AlphaFoldDB" id="A0A1Y5HXZ0"/>
<feature type="domain" description="J" evidence="2">
    <location>
        <begin position="231"/>
        <end position="296"/>
    </location>
</feature>
<accession>A0A1Y5HXZ0</accession>
<evidence type="ECO:0000259" key="2">
    <source>
        <dbReference type="PROSITE" id="PS50076"/>
    </source>
</evidence>
<reference evidence="3" key="1">
    <citation type="submission" date="2017-04" db="EMBL/GenBank/DDBJ databases">
        <title>Population genomics of picophytoplankton unveils novel chromosome hypervariability.</title>
        <authorList>
            <consortium name="DOE Joint Genome Institute"/>
            <person name="Blanc-Mathieu R."/>
            <person name="Krasovec M."/>
            <person name="Hebrard M."/>
            <person name="Yau S."/>
            <person name="Desgranges E."/>
            <person name="Martin J."/>
            <person name="Schackwitz W."/>
            <person name="Kuo A."/>
            <person name="Salin G."/>
            <person name="Donnadieu C."/>
            <person name="Desdevises Y."/>
            <person name="Sanchez-Ferandin S."/>
            <person name="Moreau H."/>
            <person name="Rivals E."/>
            <person name="Grigoriev I.V."/>
            <person name="Grimsley N."/>
            <person name="Eyre-Walker A."/>
            <person name="Piganeau G."/>
        </authorList>
    </citation>
    <scope>NUCLEOTIDE SEQUENCE [LARGE SCALE GENOMIC DNA]</scope>
    <source>
        <strain evidence="3">RCC 1115</strain>
    </source>
</reference>